<name>A0ABQ5TC52_9CAUL</name>
<dbReference type="Proteomes" id="UP001143509">
    <property type="component" value="Unassembled WGS sequence"/>
</dbReference>
<organism evidence="2 3">
    <name type="scientific">Brevundimonas intermedia</name>
    <dbReference type="NCBI Taxonomy" id="74315"/>
    <lineage>
        <taxon>Bacteria</taxon>
        <taxon>Pseudomonadati</taxon>
        <taxon>Pseudomonadota</taxon>
        <taxon>Alphaproteobacteria</taxon>
        <taxon>Caulobacterales</taxon>
        <taxon>Caulobacteraceae</taxon>
        <taxon>Brevundimonas</taxon>
    </lineage>
</organism>
<keyword evidence="3" id="KW-1185">Reference proteome</keyword>
<accession>A0ABQ5TC52</accession>
<comment type="caution">
    <text evidence="2">The sequence shown here is derived from an EMBL/GenBank/DDBJ whole genome shotgun (WGS) entry which is preliminary data.</text>
</comment>
<dbReference type="InterPro" id="IPR031893">
    <property type="entry name" value="Phage_tail_APC"/>
</dbReference>
<dbReference type="RefSeq" id="WP_271165800.1">
    <property type="nucleotide sequence ID" value="NZ_BSFD01000010.1"/>
</dbReference>
<feature type="domain" description="Phage tail assembly chaperone-like" evidence="1">
    <location>
        <begin position="138"/>
        <end position="204"/>
    </location>
</feature>
<evidence type="ECO:0000313" key="2">
    <source>
        <dbReference type="EMBL" id="GLK49610.1"/>
    </source>
</evidence>
<reference evidence="2" key="1">
    <citation type="journal article" date="2014" name="Int. J. Syst. Evol. Microbiol.">
        <title>Complete genome of a new Firmicutes species belonging to the dominant human colonic microbiota ('Ruminococcus bicirculans') reveals two chromosomes and a selective capacity to utilize plant glucans.</title>
        <authorList>
            <consortium name="NISC Comparative Sequencing Program"/>
            <person name="Wegmann U."/>
            <person name="Louis P."/>
            <person name="Goesmann A."/>
            <person name="Henrissat B."/>
            <person name="Duncan S.H."/>
            <person name="Flint H.J."/>
        </authorList>
    </citation>
    <scope>NUCLEOTIDE SEQUENCE</scope>
    <source>
        <strain evidence="2">VKM B-1499</strain>
    </source>
</reference>
<evidence type="ECO:0000259" key="1">
    <source>
        <dbReference type="Pfam" id="PF16778"/>
    </source>
</evidence>
<evidence type="ECO:0000313" key="3">
    <source>
        <dbReference type="Proteomes" id="UP001143509"/>
    </source>
</evidence>
<sequence length="212" mass="22926">MLIYHAHPESGLYLESSVAVPDPAELELARAAVFAPLADAAQVSLQAAFAEARAIEDPQLADQAVAAASQAYDAAIAAATAARDAVAPTAWLIPAHAYTDAPPAFGFGEVVVRRDGAWVVEAMLQPVEEEPDVEDLAAAARSRRTYEINQIRWLIDRHRDEVALGRTTTLTGEDYLLVLQHVQDLRDVPEQDGFPSLIEWPLLPPELLATGE</sequence>
<dbReference type="EMBL" id="BSFD01000010">
    <property type="protein sequence ID" value="GLK49610.1"/>
    <property type="molecule type" value="Genomic_DNA"/>
</dbReference>
<proteinExistence type="predicted"/>
<protein>
    <recommendedName>
        <fullName evidence="1">Phage tail assembly chaperone-like domain-containing protein</fullName>
    </recommendedName>
</protein>
<gene>
    <name evidence="2" type="ORF">GCM10017620_25830</name>
</gene>
<reference evidence="2" key="2">
    <citation type="submission" date="2023-01" db="EMBL/GenBank/DDBJ databases">
        <authorList>
            <person name="Sun Q."/>
            <person name="Evtushenko L."/>
        </authorList>
    </citation>
    <scope>NUCLEOTIDE SEQUENCE</scope>
    <source>
        <strain evidence="2">VKM B-1499</strain>
    </source>
</reference>
<dbReference type="Pfam" id="PF16778">
    <property type="entry name" value="Phage_tail_APC"/>
    <property type="match status" value="1"/>
</dbReference>